<evidence type="ECO:0000313" key="1">
    <source>
        <dbReference type="EMBL" id="SKB77328.1"/>
    </source>
</evidence>
<gene>
    <name evidence="1" type="ORF">SAMN05660293_02052</name>
</gene>
<dbReference type="AlphaFoldDB" id="A0A1T5DZW5"/>
<sequence>MTVFSQSRVTISGFVKELTSHELLSGVDVYVAGTANNVVTNAYGFYSLTVFTNLTIALTWRCGFTKN</sequence>
<protein>
    <recommendedName>
        <fullName evidence="3">CarboxypepD_reg-like domain-containing protein</fullName>
    </recommendedName>
</protein>
<reference evidence="2" key="1">
    <citation type="submission" date="2017-02" db="EMBL/GenBank/DDBJ databases">
        <authorList>
            <person name="Varghese N."/>
            <person name="Submissions S."/>
        </authorList>
    </citation>
    <scope>NUCLEOTIDE SEQUENCE [LARGE SCALE GENOMIC DNA]</scope>
    <source>
        <strain evidence="2">DSM 22270</strain>
    </source>
</reference>
<dbReference type="SUPFAM" id="SSF49464">
    <property type="entry name" value="Carboxypeptidase regulatory domain-like"/>
    <property type="match status" value="1"/>
</dbReference>
<keyword evidence="2" id="KW-1185">Reference proteome</keyword>
<dbReference type="EMBL" id="FUZA01000002">
    <property type="protein sequence ID" value="SKB77328.1"/>
    <property type="molecule type" value="Genomic_DNA"/>
</dbReference>
<accession>A0A1T5DZW5</accession>
<evidence type="ECO:0000313" key="2">
    <source>
        <dbReference type="Proteomes" id="UP000190897"/>
    </source>
</evidence>
<dbReference type="InterPro" id="IPR008969">
    <property type="entry name" value="CarboxyPept-like_regulatory"/>
</dbReference>
<name>A0A1T5DZW5_9BACT</name>
<dbReference type="Proteomes" id="UP000190897">
    <property type="component" value="Unassembled WGS sequence"/>
</dbReference>
<dbReference type="STRING" id="651661.SAMN05660293_02052"/>
<evidence type="ECO:0008006" key="3">
    <source>
        <dbReference type="Google" id="ProtNLM"/>
    </source>
</evidence>
<dbReference type="Gene3D" id="2.60.40.1120">
    <property type="entry name" value="Carboxypeptidase-like, regulatory domain"/>
    <property type="match status" value="1"/>
</dbReference>
<organism evidence="1 2">
    <name type="scientific">Dyadobacter psychrophilus</name>
    <dbReference type="NCBI Taxonomy" id="651661"/>
    <lineage>
        <taxon>Bacteria</taxon>
        <taxon>Pseudomonadati</taxon>
        <taxon>Bacteroidota</taxon>
        <taxon>Cytophagia</taxon>
        <taxon>Cytophagales</taxon>
        <taxon>Spirosomataceae</taxon>
        <taxon>Dyadobacter</taxon>
    </lineage>
</organism>
<proteinExistence type="predicted"/>